<dbReference type="SMART" id="SM01017">
    <property type="entry name" value="Arrestin_C"/>
    <property type="match status" value="1"/>
</dbReference>
<evidence type="ECO:0000313" key="4">
    <source>
        <dbReference type="Ensembl" id="ENSEBUP00000002407.1"/>
    </source>
</evidence>
<feature type="domain" description="Arrestin C-terminal-like" evidence="3">
    <location>
        <begin position="167"/>
        <end position="291"/>
    </location>
</feature>
<dbReference type="Pfam" id="PF02752">
    <property type="entry name" value="Arrestin_C"/>
    <property type="match status" value="1"/>
</dbReference>
<dbReference type="PANTHER" id="PTHR11188">
    <property type="entry name" value="ARRESTIN DOMAIN CONTAINING PROTEIN"/>
    <property type="match status" value="1"/>
</dbReference>
<accession>A0A8C4NCV6</accession>
<dbReference type="InterPro" id="IPR014756">
    <property type="entry name" value="Ig_E-set"/>
</dbReference>
<protein>
    <recommendedName>
        <fullName evidence="3">Arrestin C-terminal-like domain-containing protein</fullName>
    </recommendedName>
</protein>
<dbReference type="AlphaFoldDB" id="A0A8C4NCV6"/>
<reference evidence="4" key="2">
    <citation type="submission" date="2025-09" db="UniProtKB">
        <authorList>
            <consortium name="Ensembl"/>
        </authorList>
    </citation>
    <scope>IDENTIFICATION</scope>
</reference>
<dbReference type="InterPro" id="IPR050357">
    <property type="entry name" value="Arrestin_domain-protein"/>
</dbReference>
<keyword evidence="5" id="KW-1185">Reference proteome</keyword>
<name>A0A8C4NCV6_EPTBU</name>
<dbReference type="Gene3D" id="2.60.40.640">
    <property type="match status" value="2"/>
</dbReference>
<dbReference type="InterPro" id="IPR014752">
    <property type="entry name" value="Arrestin-like_C"/>
</dbReference>
<feature type="region of interest" description="Disordered" evidence="2">
    <location>
        <begin position="373"/>
        <end position="398"/>
    </location>
</feature>
<comment type="similarity">
    <text evidence="1">Belongs to the arrestin family.</text>
</comment>
<evidence type="ECO:0000259" key="3">
    <source>
        <dbReference type="SMART" id="SM01017"/>
    </source>
</evidence>
<dbReference type="InterPro" id="IPR011022">
    <property type="entry name" value="Arrestin_C-like"/>
</dbReference>
<organism evidence="4 5">
    <name type="scientific">Eptatretus burgeri</name>
    <name type="common">Inshore hagfish</name>
    <dbReference type="NCBI Taxonomy" id="7764"/>
    <lineage>
        <taxon>Eukaryota</taxon>
        <taxon>Metazoa</taxon>
        <taxon>Chordata</taxon>
        <taxon>Craniata</taxon>
        <taxon>Vertebrata</taxon>
        <taxon>Cyclostomata</taxon>
        <taxon>Myxini</taxon>
        <taxon>Myxiniformes</taxon>
        <taxon>Myxinidae</taxon>
        <taxon>Eptatretinae</taxon>
        <taxon>Eptatretus</taxon>
    </lineage>
</organism>
<dbReference type="GO" id="GO:0005737">
    <property type="term" value="C:cytoplasm"/>
    <property type="evidence" value="ECO:0007669"/>
    <property type="project" value="TreeGrafter"/>
</dbReference>
<dbReference type="GO" id="GO:1990756">
    <property type="term" value="F:ubiquitin-like ligase-substrate adaptor activity"/>
    <property type="evidence" value="ECO:0007669"/>
    <property type="project" value="TreeGrafter"/>
</dbReference>
<dbReference type="Ensembl" id="ENSEBUT00000002760.1">
    <property type="protein sequence ID" value="ENSEBUP00000002407.1"/>
    <property type="gene ID" value="ENSEBUG00000001874.1"/>
</dbReference>
<dbReference type="GO" id="GO:0015031">
    <property type="term" value="P:protein transport"/>
    <property type="evidence" value="ECO:0007669"/>
    <property type="project" value="TreeGrafter"/>
</dbReference>
<proteinExistence type="inferred from homology"/>
<dbReference type="SUPFAM" id="SSF81296">
    <property type="entry name" value="E set domains"/>
    <property type="match status" value="2"/>
</dbReference>
<dbReference type="PANTHER" id="PTHR11188:SF176">
    <property type="entry name" value="ARRESTIN DOMAIN-CONTAINING PROTEIN 1"/>
    <property type="match status" value="1"/>
</dbReference>
<dbReference type="InterPro" id="IPR011021">
    <property type="entry name" value="Arrestin-like_N"/>
</dbReference>
<sequence length="398" mass="44976">MSVVEGLNLVFFGDDHVYRVGETLSGAVQFRLSGPRNFKAVEVNFNGDCRVHFPGEKQQNRQHASEQYLKHTIILWKEDISPPLSHGDQTFQFQFTLPVNIPSSFEGLYGKVRYKAKAVLQTSWYRLNITFKKNFSILNTLNMNELPNIHMPLTASKEKKVFYELFRRDLVSLCVTINQGGFVVGEPIHITIKLSNDCDCELNGTVCRLMQKTIFRTSCERHEKLTIAEVRGNRVGPKQQDQWQSMIVVPQIPESNLRFCRLIDVEYYLKVSVCGVHMSVKLPLCVGNVPICRPQQVTGPQHFPSQQWAQQPGMLSTFPVAPVVFPTAMPPVNPFNPMLPYAAYPAQDTINPNMQLQFQGSPGHVPSALFQSPPMTAIGELPQSRKDVCTSDFGPHKK</sequence>
<dbReference type="Proteomes" id="UP000694388">
    <property type="component" value="Unplaced"/>
</dbReference>
<dbReference type="GeneTree" id="ENSGT00940000164837"/>
<reference evidence="4" key="1">
    <citation type="submission" date="2025-08" db="UniProtKB">
        <authorList>
            <consortium name="Ensembl"/>
        </authorList>
    </citation>
    <scope>IDENTIFICATION</scope>
</reference>
<evidence type="ECO:0000256" key="2">
    <source>
        <dbReference type="SAM" id="MobiDB-lite"/>
    </source>
</evidence>
<evidence type="ECO:0000256" key="1">
    <source>
        <dbReference type="ARBA" id="ARBA00005298"/>
    </source>
</evidence>
<dbReference type="GO" id="GO:0031625">
    <property type="term" value="F:ubiquitin protein ligase binding"/>
    <property type="evidence" value="ECO:0007669"/>
    <property type="project" value="TreeGrafter"/>
</dbReference>
<dbReference type="Pfam" id="PF00339">
    <property type="entry name" value="Arrestin_N"/>
    <property type="match status" value="1"/>
</dbReference>
<evidence type="ECO:0000313" key="5">
    <source>
        <dbReference type="Proteomes" id="UP000694388"/>
    </source>
</evidence>